<evidence type="ECO:0000313" key="5">
    <source>
        <dbReference type="EMBL" id="PAB56908.1"/>
    </source>
</evidence>
<dbReference type="PANTHER" id="PTHR16458">
    <property type="entry name" value="GLYCINE N-METHYLTRANSFERASE"/>
    <property type="match status" value="1"/>
</dbReference>
<dbReference type="GO" id="GO:0005829">
    <property type="term" value="C:cytosol"/>
    <property type="evidence" value="ECO:0007669"/>
    <property type="project" value="TreeGrafter"/>
</dbReference>
<name>A0A267MDB3_9FIRM</name>
<dbReference type="PANTHER" id="PTHR16458:SF2">
    <property type="entry name" value="GLYCINE N-METHYLTRANSFERASE"/>
    <property type="match status" value="1"/>
</dbReference>
<dbReference type="GO" id="GO:0017174">
    <property type="term" value="F:glycine N-methyltransferase activity"/>
    <property type="evidence" value="ECO:0007669"/>
    <property type="project" value="InterPro"/>
</dbReference>
<dbReference type="GO" id="GO:0006111">
    <property type="term" value="P:regulation of gluconeogenesis"/>
    <property type="evidence" value="ECO:0007669"/>
    <property type="project" value="TreeGrafter"/>
</dbReference>
<dbReference type="GO" id="GO:0046500">
    <property type="term" value="P:S-adenosylmethionine metabolic process"/>
    <property type="evidence" value="ECO:0007669"/>
    <property type="project" value="TreeGrafter"/>
</dbReference>
<gene>
    <name evidence="5" type="ORF">CCE28_20045</name>
</gene>
<evidence type="ECO:0000256" key="1">
    <source>
        <dbReference type="ARBA" id="ARBA00022603"/>
    </source>
</evidence>
<dbReference type="EMBL" id="NIBG01000030">
    <property type="protein sequence ID" value="PAB56908.1"/>
    <property type="molecule type" value="Genomic_DNA"/>
</dbReference>
<feature type="domain" description="Methyltransferase" evidence="4">
    <location>
        <begin position="36"/>
        <end position="131"/>
    </location>
</feature>
<evidence type="ECO:0000256" key="3">
    <source>
        <dbReference type="ARBA" id="ARBA00022691"/>
    </source>
</evidence>
<dbReference type="Gene3D" id="3.40.50.150">
    <property type="entry name" value="Vaccinia Virus protein VP39"/>
    <property type="match status" value="1"/>
</dbReference>
<dbReference type="GO" id="GO:0016594">
    <property type="term" value="F:glycine binding"/>
    <property type="evidence" value="ECO:0007669"/>
    <property type="project" value="TreeGrafter"/>
</dbReference>
<evidence type="ECO:0000256" key="2">
    <source>
        <dbReference type="ARBA" id="ARBA00022679"/>
    </source>
</evidence>
<dbReference type="AlphaFoldDB" id="A0A267MDB3"/>
<keyword evidence="2" id="KW-0808">Transferase</keyword>
<evidence type="ECO:0000259" key="4">
    <source>
        <dbReference type="Pfam" id="PF13649"/>
    </source>
</evidence>
<keyword evidence="3" id="KW-0949">S-adenosyl-L-methionine</keyword>
<accession>A0A267MDB3</accession>
<dbReference type="GO" id="GO:0046498">
    <property type="term" value="P:S-adenosylhomocysteine metabolic process"/>
    <property type="evidence" value="ECO:0007669"/>
    <property type="project" value="TreeGrafter"/>
</dbReference>
<dbReference type="InterPro" id="IPR029063">
    <property type="entry name" value="SAM-dependent_MTases_sf"/>
</dbReference>
<comment type="caution">
    <text evidence="5">The sequence shown here is derived from an EMBL/GenBank/DDBJ whole genome shotgun (WGS) entry which is preliminary data.</text>
</comment>
<dbReference type="GO" id="GO:0051289">
    <property type="term" value="P:protein homotetramerization"/>
    <property type="evidence" value="ECO:0007669"/>
    <property type="project" value="TreeGrafter"/>
</dbReference>
<keyword evidence="1" id="KW-0489">Methyltransferase</keyword>
<keyword evidence="6" id="KW-1185">Reference proteome</keyword>
<dbReference type="GO" id="GO:0042802">
    <property type="term" value="F:identical protein binding"/>
    <property type="evidence" value="ECO:0007669"/>
    <property type="project" value="TreeGrafter"/>
</dbReference>
<dbReference type="InterPro" id="IPR041698">
    <property type="entry name" value="Methyltransf_25"/>
</dbReference>
<dbReference type="GO" id="GO:0032259">
    <property type="term" value="P:methylation"/>
    <property type="evidence" value="ECO:0007669"/>
    <property type="project" value="UniProtKB-KW"/>
</dbReference>
<dbReference type="RefSeq" id="WP_095135733.1">
    <property type="nucleotide sequence ID" value="NZ_NIBG01000030.1"/>
</dbReference>
<reference evidence="5 6" key="1">
    <citation type="submission" date="2017-06" db="EMBL/GenBank/DDBJ databases">
        <title>Draft genome sequence of anaerobic fermentative bacterium Anaeromicrobium sediminis DY2726D isolated from West Pacific Ocean sediments.</title>
        <authorList>
            <person name="Zeng X."/>
        </authorList>
    </citation>
    <scope>NUCLEOTIDE SEQUENCE [LARGE SCALE GENOMIC DNA]</scope>
    <source>
        <strain evidence="5 6">DY2726D</strain>
    </source>
</reference>
<dbReference type="GO" id="GO:1901052">
    <property type="term" value="P:sarcosine metabolic process"/>
    <property type="evidence" value="ECO:0007669"/>
    <property type="project" value="TreeGrafter"/>
</dbReference>
<dbReference type="CDD" id="cd02440">
    <property type="entry name" value="AdoMet_MTases"/>
    <property type="match status" value="1"/>
</dbReference>
<organism evidence="5 6">
    <name type="scientific">Anaeromicrobium sediminis</name>
    <dbReference type="NCBI Taxonomy" id="1478221"/>
    <lineage>
        <taxon>Bacteria</taxon>
        <taxon>Bacillati</taxon>
        <taxon>Bacillota</taxon>
        <taxon>Clostridia</taxon>
        <taxon>Peptostreptococcales</taxon>
        <taxon>Thermotaleaceae</taxon>
        <taxon>Anaeromicrobium</taxon>
    </lineage>
</organism>
<dbReference type="OrthoDB" id="9791837at2"/>
<dbReference type="Pfam" id="PF13649">
    <property type="entry name" value="Methyltransf_25"/>
    <property type="match status" value="1"/>
</dbReference>
<dbReference type="InterPro" id="IPR014369">
    <property type="entry name" value="Gly/Sar_N_MeTrfase"/>
</dbReference>
<dbReference type="GO" id="GO:0006730">
    <property type="term" value="P:one-carbon metabolic process"/>
    <property type="evidence" value="ECO:0007669"/>
    <property type="project" value="TreeGrafter"/>
</dbReference>
<protein>
    <recommendedName>
        <fullName evidence="4">Methyltransferase domain-containing protein</fullName>
    </recommendedName>
</protein>
<proteinExistence type="predicted"/>
<evidence type="ECO:0000313" key="6">
    <source>
        <dbReference type="Proteomes" id="UP000216024"/>
    </source>
</evidence>
<dbReference type="GO" id="GO:1904047">
    <property type="term" value="F:S-adenosyl-L-methionine binding"/>
    <property type="evidence" value="ECO:0007669"/>
    <property type="project" value="TreeGrafter"/>
</dbReference>
<sequence length="240" mass="27595">MSFYEKLSTYYDVVFKTGENQLRFIKKYMGDRKKLLDVAAGTGNYSISLSKDGYEVDSLELDSDMVELLENKATKESIDMDIYEMNMMDINEIDKKYDGVYCIGNSLVHLNGKEEIGEFFKKTYDILNDNGAIIIQIVNYDRVIKNNVTKLPTIDRSDEGVVFERLYSMKDEKVIFTGKLSVKEDNKEYTSDVELFALLKVDLEELLNKAGFSNMKFFGGFDESDYSDETFANVVVAYKE</sequence>
<dbReference type="Proteomes" id="UP000216024">
    <property type="component" value="Unassembled WGS sequence"/>
</dbReference>
<dbReference type="Gene3D" id="2.20.25.110">
    <property type="entry name" value="S-adenosyl-L-methionine-dependent methyltransferases"/>
    <property type="match status" value="1"/>
</dbReference>
<dbReference type="SUPFAM" id="SSF53335">
    <property type="entry name" value="S-adenosyl-L-methionine-dependent methyltransferases"/>
    <property type="match status" value="1"/>
</dbReference>